<gene>
    <name evidence="7" type="ORF">SAMN05216231_1582</name>
</gene>
<keyword evidence="1" id="KW-0690">Ribosome biogenesis</keyword>
<dbReference type="EMBL" id="FNKD01000002">
    <property type="protein sequence ID" value="SDQ46453.1"/>
    <property type="molecule type" value="Genomic_DNA"/>
</dbReference>
<dbReference type="GO" id="GO:0008234">
    <property type="term" value="F:cysteine-type peptidase activity"/>
    <property type="evidence" value="ECO:0007669"/>
    <property type="project" value="UniProtKB-KW"/>
</dbReference>
<evidence type="ECO:0000256" key="6">
    <source>
        <dbReference type="ARBA" id="ARBA00044538"/>
    </source>
</evidence>
<dbReference type="InterPro" id="IPR007422">
    <property type="entry name" value="Peptidase_Prp"/>
</dbReference>
<dbReference type="Pfam" id="PF04327">
    <property type="entry name" value="Peptidase_Prp"/>
    <property type="match status" value="1"/>
</dbReference>
<dbReference type="AlphaFoldDB" id="A0A1H1B3G3"/>
<proteinExistence type="inferred from homology"/>
<dbReference type="CDD" id="cd16332">
    <property type="entry name" value="Prp-like"/>
    <property type="match status" value="1"/>
</dbReference>
<evidence type="ECO:0000313" key="8">
    <source>
        <dbReference type="Proteomes" id="UP000199444"/>
    </source>
</evidence>
<dbReference type="GO" id="GO:0006508">
    <property type="term" value="P:proteolysis"/>
    <property type="evidence" value="ECO:0007669"/>
    <property type="project" value="UniProtKB-KW"/>
</dbReference>
<dbReference type="Gene3D" id="3.30.70.1490">
    <property type="entry name" value="Cysteine protease Prp"/>
    <property type="match status" value="1"/>
</dbReference>
<dbReference type="NCBIfam" id="NF011126">
    <property type="entry name" value="PRK14553.1-6"/>
    <property type="match status" value="1"/>
</dbReference>
<dbReference type="Proteomes" id="UP000199444">
    <property type="component" value="Unassembled WGS sequence"/>
</dbReference>
<protein>
    <recommendedName>
        <fullName evidence="6">Ribosomal processing cysteine protease Prp</fullName>
    </recommendedName>
</protein>
<evidence type="ECO:0000256" key="1">
    <source>
        <dbReference type="ARBA" id="ARBA00022517"/>
    </source>
</evidence>
<keyword evidence="2" id="KW-0645">Protease</keyword>
<dbReference type="GO" id="GO:0042254">
    <property type="term" value="P:ribosome biogenesis"/>
    <property type="evidence" value="ECO:0007669"/>
    <property type="project" value="UniProtKB-KW"/>
</dbReference>
<dbReference type="STRING" id="553311.SAMN05216231_1582"/>
<name>A0A1H1B3G3_9BACI</name>
<dbReference type="RefSeq" id="WP_092492437.1">
    <property type="nucleotide sequence ID" value="NZ_FNKD01000002.1"/>
</dbReference>
<dbReference type="SUPFAM" id="SSF118010">
    <property type="entry name" value="TM1457-like"/>
    <property type="match status" value="1"/>
</dbReference>
<dbReference type="PANTHER" id="PTHR39178:SF1">
    <property type="entry name" value="RIBOSOMAL-PROCESSING CYSTEINE PROTEASE PRP"/>
    <property type="match status" value="1"/>
</dbReference>
<dbReference type="PANTHER" id="PTHR39178">
    <property type="entry name" value="HYPOTHETICAL RIBOSOME-ASSOCIATED PROTEIN"/>
    <property type="match status" value="1"/>
</dbReference>
<evidence type="ECO:0000256" key="2">
    <source>
        <dbReference type="ARBA" id="ARBA00022670"/>
    </source>
</evidence>
<accession>A0A1H1B3G3</accession>
<keyword evidence="4" id="KW-0788">Thiol protease</keyword>
<evidence type="ECO:0000256" key="3">
    <source>
        <dbReference type="ARBA" id="ARBA00022801"/>
    </source>
</evidence>
<reference evidence="7 8" key="1">
    <citation type="submission" date="2016-10" db="EMBL/GenBank/DDBJ databases">
        <authorList>
            <person name="de Groot N.N."/>
        </authorList>
    </citation>
    <scope>NUCLEOTIDE SEQUENCE [LARGE SCALE GENOMIC DNA]</scope>
    <source>
        <strain evidence="7 8">CGMCC 1.10449</strain>
    </source>
</reference>
<evidence type="ECO:0000256" key="4">
    <source>
        <dbReference type="ARBA" id="ARBA00022807"/>
    </source>
</evidence>
<sequence length="109" mass="11966">MINVTVYRNNNQITMFELSGHADSGPYGYDLVCAGVSAVSFGAVNAVMELSEAELEIEQGDEGGYLCVTVPDQLDKAVSDKVQLLFEGMFISLETIEREYSKFVTIQSK</sequence>
<dbReference type="InterPro" id="IPR036764">
    <property type="entry name" value="Peptidase_Prp_sf"/>
</dbReference>
<evidence type="ECO:0000256" key="5">
    <source>
        <dbReference type="ARBA" id="ARBA00044503"/>
    </source>
</evidence>
<evidence type="ECO:0000313" key="7">
    <source>
        <dbReference type="EMBL" id="SDQ46453.1"/>
    </source>
</evidence>
<comment type="similarity">
    <text evidence="5">Belongs to the Prp family.</text>
</comment>
<keyword evidence="8" id="KW-1185">Reference proteome</keyword>
<organism evidence="7 8">
    <name type="scientific">Virgibacillus salinus</name>
    <dbReference type="NCBI Taxonomy" id="553311"/>
    <lineage>
        <taxon>Bacteria</taxon>
        <taxon>Bacillati</taxon>
        <taxon>Bacillota</taxon>
        <taxon>Bacilli</taxon>
        <taxon>Bacillales</taxon>
        <taxon>Bacillaceae</taxon>
        <taxon>Virgibacillus</taxon>
    </lineage>
</organism>
<keyword evidence="3" id="KW-0378">Hydrolase</keyword>